<evidence type="ECO:0000313" key="2">
    <source>
        <dbReference type="EMBL" id="CAH2215685.1"/>
    </source>
</evidence>
<keyword evidence="3" id="KW-1185">Reference proteome</keyword>
<accession>A0A8S4QMB7</accession>
<evidence type="ECO:0000256" key="1">
    <source>
        <dbReference type="SAM" id="MobiDB-lite"/>
    </source>
</evidence>
<comment type="caution">
    <text evidence="2">The sequence shown here is derived from an EMBL/GenBank/DDBJ whole genome shotgun (WGS) entry which is preliminary data.</text>
</comment>
<feature type="region of interest" description="Disordered" evidence="1">
    <location>
        <begin position="1"/>
        <end position="38"/>
    </location>
</feature>
<protein>
    <submittedName>
        <fullName evidence="2">Jg9853 protein</fullName>
    </submittedName>
</protein>
<organism evidence="2 3">
    <name type="scientific">Pararge aegeria aegeria</name>
    <dbReference type="NCBI Taxonomy" id="348720"/>
    <lineage>
        <taxon>Eukaryota</taxon>
        <taxon>Metazoa</taxon>
        <taxon>Ecdysozoa</taxon>
        <taxon>Arthropoda</taxon>
        <taxon>Hexapoda</taxon>
        <taxon>Insecta</taxon>
        <taxon>Pterygota</taxon>
        <taxon>Neoptera</taxon>
        <taxon>Endopterygota</taxon>
        <taxon>Lepidoptera</taxon>
        <taxon>Glossata</taxon>
        <taxon>Ditrysia</taxon>
        <taxon>Papilionoidea</taxon>
        <taxon>Nymphalidae</taxon>
        <taxon>Satyrinae</taxon>
        <taxon>Satyrini</taxon>
        <taxon>Parargina</taxon>
        <taxon>Pararge</taxon>
    </lineage>
</organism>
<sequence length="94" mass="10584">MVGRRAVPRPDPSGPERSGAHRATNAGPVATPRRSGERSRCADLAHWRWQNSEKIERALRAPNIRAICAFDVEDKLCSWWEMIVSTNVTIMDIT</sequence>
<dbReference type="Proteomes" id="UP000838756">
    <property type="component" value="Unassembled WGS sequence"/>
</dbReference>
<reference evidence="2" key="1">
    <citation type="submission" date="2022-03" db="EMBL/GenBank/DDBJ databases">
        <authorList>
            <person name="Lindestad O."/>
        </authorList>
    </citation>
    <scope>NUCLEOTIDE SEQUENCE</scope>
</reference>
<gene>
    <name evidence="2" type="primary">jg9853</name>
    <name evidence="2" type="ORF">PAEG_LOCUS3771</name>
</gene>
<dbReference type="EMBL" id="CAKXAJ010012356">
    <property type="protein sequence ID" value="CAH2215685.1"/>
    <property type="molecule type" value="Genomic_DNA"/>
</dbReference>
<name>A0A8S4QMB7_9NEOP</name>
<dbReference type="AlphaFoldDB" id="A0A8S4QMB7"/>
<proteinExistence type="predicted"/>
<evidence type="ECO:0000313" key="3">
    <source>
        <dbReference type="Proteomes" id="UP000838756"/>
    </source>
</evidence>